<evidence type="ECO:0000259" key="1">
    <source>
        <dbReference type="PROSITE" id="PS50042"/>
    </source>
</evidence>
<dbReference type="OrthoDB" id="758145at2"/>
<dbReference type="InterPro" id="IPR014710">
    <property type="entry name" value="RmlC-like_jellyroll"/>
</dbReference>
<dbReference type="Gene3D" id="2.60.120.10">
    <property type="entry name" value="Jelly Rolls"/>
    <property type="match status" value="1"/>
</dbReference>
<dbReference type="EMBL" id="CP023777">
    <property type="protein sequence ID" value="ATL48243.1"/>
    <property type="molecule type" value="Genomic_DNA"/>
</dbReference>
<dbReference type="Pfam" id="PF00027">
    <property type="entry name" value="cNMP_binding"/>
    <property type="match status" value="1"/>
</dbReference>
<dbReference type="SUPFAM" id="SSF51206">
    <property type="entry name" value="cAMP-binding domain-like"/>
    <property type="match status" value="1"/>
</dbReference>
<sequence>MLSNEKIAHYLELFKDISFVDLQLVFSLAREKRLKAGEKYIDQGAVSQNLAYVKSGLVRTFLITDDGEERTVMLKWEDQFFASYDTILWNRPSRFIYEAYEDTILLESDYKSFMEVIDNQPKFSKAKTFFLQNMLAEALERVESFVLLSPEERYLQLIREKSNLAQRVPSKHLASLLGITPVSLSRIRSRIAHK</sequence>
<gene>
    <name evidence="2" type="ORF">COR50_14325</name>
</gene>
<accession>A0A291QWK8</accession>
<protein>
    <recommendedName>
        <fullName evidence="1">Cyclic nucleotide-binding domain-containing protein</fullName>
    </recommendedName>
</protein>
<dbReference type="PROSITE" id="PS50042">
    <property type="entry name" value="CNMP_BINDING_3"/>
    <property type="match status" value="1"/>
</dbReference>
<dbReference type="Proteomes" id="UP000220133">
    <property type="component" value="Chromosome"/>
</dbReference>
<reference evidence="2 3" key="1">
    <citation type="submission" date="2017-10" db="EMBL/GenBank/DDBJ databases">
        <title>Paenichitinophaga pekingensis gen. nov., sp. nov., isolated from activated sludge.</title>
        <authorList>
            <person name="Jin D."/>
            <person name="Kong X."/>
            <person name="Deng Y."/>
            <person name="Bai Z."/>
        </authorList>
    </citation>
    <scope>NUCLEOTIDE SEQUENCE [LARGE SCALE GENOMIC DNA]</scope>
    <source>
        <strain evidence="2 3">13</strain>
    </source>
</reference>
<organism evidence="2 3">
    <name type="scientific">Chitinophaga caeni</name>
    <dbReference type="NCBI Taxonomy" id="2029983"/>
    <lineage>
        <taxon>Bacteria</taxon>
        <taxon>Pseudomonadati</taxon>
        <taxon>Bacteroidota</taxon>
        <taxon>Chitinophagia</taxon>
        <taxon>Chitinophagales</taxon>
        <taxon>Chitinophagaceae</taxon>
        <taxon>Chitinophaga</taxon>
    </lineage>
</organism>
<keyword evidence="3" id="KW-1185">Reference proteome</keyword>
<dbReference type="AlphaFoldDB" id="A0A291QWK8"/>
<dbReference type="RefSeq" id="WP_098194617.1">
    <property type="nucleotide sequence ID" value="NZ_CP023777.1"/>
</dbReference>
<proteinExistence type="predicted"/>
<dbReference type="InterPro" id="IPR000595">
    <property type="entry name" value="cNMP-bd_dom"/>
</dbReference>
<feature type="domain" description="Cyclic nucleotide-binding" evidence="1">
    <location>
        <begin position="13"/>
        <end position="117"/>
    </location>
</feature>
<dbReference type="KEGG" id="cbae:COR50_14325"/>
<evidence type="ECO:0000313" key="2">
    <source>
        <dbReference type="EMBL" id="ATL48243.1"/>
    </source>
</evidence>
<dbReference type="InterPro" id="IPR018490">
    <property type="entry name" value="cNMP-bd_dom_sf"/>
</dbReference>
<dbReference type="CDD" id="cd00038">
    <property type="entry name" value="CAP_ED"/>
    <property type="match status" value="1"/>
</dbReference>
<evidence type="ECO:0000313" key="3">
    <source>
        <dbReference type="Proteomes" id="UP000220133"/>
    </source>
</evidence>
<name>A0A291QWK8_9BACT</name>